<sequence>MTSLRLRDHQFVDQCYEGDAAGCCSRSPGTFHALVPYCDISSRFSMRIAWCSSWAIELFTHSCHARAVLSMVTLAATLRLARSPFTHRFSDSCSIVTLVKIRQRIDEHFASY</sequence>
<evidence type="ECO:0000313" key="2">
    <source>
        <dbReference type="Proteomes" id="UP000314294"/>
    </source>
</evidence>
<comment type="caution">
    <text evidence="1">The sequence shown here is derived from an EMBL/GenBank/DDBJ whole genome shotgun (WGS) entry which is preliminary data.</text>
</comment>
<name>A0A4Z2GPI6_9TELE</name>
<keyword evidence="2" id="KW-1185">Reference proteome</keyword>
<organism evidence="1 2">
    <name type="scientific">Liparis tanakae</name>
    <name type="common">Tanaka's snailfish</name>
    <dbReference type="NCBI Taxonomy" id="230148"/>
    <lineage>
        <taxon>Eukaryota</taxon>
        <taxon>Metazoa</taxon>
        <taxon>Chordata</taxon>
        <taxon>Craniata</taxon>
        <taxon>Vertebrata</taxon>
        <taxon>Euteleostomi</taxon>
        <taxon>Actinopterygii</taxon>
        <taxon>Neopterygii</taxon>
        <taxon>Teleostei</taxon>
        <taxon>Neoteleostei</taxon>
        <taxon>Acanthomorphata</taxon>
        <taxon>Eupercaria</taxon>
        <taxon>Perciformes</taxon>
        <taxon>Cottioidei</taxon>
        <taxon>Cottales</taxon>
        <taxon>Liparidae</taxon>
        <taxon>Liparis</taxon>
    </lineage>
</organism>
<gene>
    <name evidence="1" type="ORF">EYF80_034554</name>
</gene>
<dbReference type="EMBL" id="SRLO01000462">
    <property type="protein sequence ID" value="TNN55201.1"/>
    <property type="molecule type" value="Genomic_DNA"/>
</dbReference>
<proteinExistence type="predicted"/>
<dbReference type="Proteomes" id="UP000314294">
    <property type="component" value="Unassembled WGS sequence"/>
</dbReference>
<protein>
    <submittedName>
        <fullName evidence="1">Uncharacterized protein</fullName>
    </submittedName>
</protein>
<evidence type="ECO:0000313" key="1">
    <source>
        <dbReference type="EMBL" id="TNN55201.1"/>
    </source>
</evidence>
<reference evidence="1 2" key="1">
    <citation type="submission" date="2019-03" db="EMBL/GenBank/DDBJ databases">
        <title>First draft genome of Liparis tanakae, snailfish: a comprehensive survey of snailfish specific genes.</title>
        <authorList>
            <person name="Kim W."/>
            <person name="Song I."/>
            <person name="Jeong J.-H."/>
            <person name="Kim D."/>
            <person name="Kim S."/>
            <person name="Ryu S."/>
            <person name="Song J.Y."/>
            <person name="Lee S.K."/>
        </authorList>
    </citation>
    <scope>NUCLEOTIDE SEQUENCE [LARGE SCALE GENOMIC DNA]</scope>
    <source>
        <tissue evidence="1">Muscle</tissue>
    </source>
</reference>
<accession>A0A4Z2GPI6</accession>
<dbReference type="AlphaFoldDB" id="A0A4Z2GPI6"/>